<organism evidence="6">
    <name type="scientific">Neglectella solitaria</name>
    <name type="common">Green alga</name>
    <name type="synonym">Oocystis solitaria</name>
    <dbReference type="NCBI Taxonomy" id="120749"/>
    <lineage>
        <taxon>Eukaryota</taxon>
        <taxon>Viridiplantae</taxon>
        <taxon>Chlorophyta</taxon>
        <taxon>core chlorophytes</taxon>
        <taxon>Trebouxiophyceae</taxon>
        <taxon>Chlorellales</taxon>
        <taxon>Oocystaceae</taxon>
        <taxon>Eremosphaeroideae</taxon>
        <taxon>Neglectella</taxon>
    </lineage>
</organism>
<keyword evidence="3 4" id="KW-0687">Ribonucleoprotein</keyword>
<protein>
    <recommendedName>
        <fullName evidence="4">Large ribosomal subunit protein bL32c</fullName>
    </recommendedName>
</protein>
<dbReference type="NCBIfam" id="TIGR01031">
    <property type="entry name" value="rpmF_bact"/>
    <property type="match status" value="1"/>
</dbReference>
<sequence length="56" mass="6465">MAVPKKRTSKSKKNNRRYNWKKKASMKAIQALAQGKLILKTISNNLEDQKKMDSSE</sequence>
<evidence type="ECO:0000256" key="3">
    <source>
        <dbReference type="ARBA" id="ARBA00023274"/>
    </source>
</evidence>
<dbReference type="GO" id="GO:0009507">
    <property type="term" value="C:chloroplast"/>
    <property type="evidence" value="ECO:0007669"/>
    <property type="project" value="UniProtKB-SubCell"/>
</dbReference>
<reference evidence="6" key="1">
    <citation type="journal article" date="2009" name="Mol. Biol. Evol.">
        <title>The chloroplast genomes of the green algae Pedinomonas minor, Parachlorella kessleri, and Oocystis solitaria reveal a shared ancestry between the Pedinomonadales and Chlorellales.</title>
        <authorList>
            <person name="Turmel M."/>
            <person name="Otis C."/>
            <person name="Lemieux C."/>
        </authorList>
    </citation>
    <scope>NUCLEOTIDE SEQUENCE</scope>
</reference>
<dbReference type="Pfam" id="PF01783">
    <property type="entry name" value="Ribosomal_L32p"/>
    <property type="match status" value="1"/>
</dbReference>
<dbReference type="AlphaFoldDB" id="C7BEJ7"/>
<dbReference type="GO" id="GO:0003735">
    <property type="term" value="F:structural constituent of ribosome"/>
    <property type="evidence" value="ECO:0007669"/>
    <property type="project" value="InterPro"/>
</dbReference>
<dbReference type="GO" id="GO:0006412">
    <property type="term" value="P:translation"/>
    <property type="evidence" value="ECO:0007669"/>
    <property type="project" value="UniProtKB-UniRule"/>
</dbReference>
<evidence type="ECO:0000256" key="1">
    <source>
        <dbReference type="ARBA" id="ARBA00008560"/>
    </source>
</evidence>
<keyword evidence="2 4" id="KW-0689">Ribosomal protein</keyword>
<dbReference type="SUPFAM" id="SSF57829">
    <property type="entry name" value="Zn-binding ribosomal proteins"/>
    <property type="match status" value="1"/>
</dbReference>
<dbReference type="GO" id="GO:0015934">
    <property type="term" value="C:large ribosomal subunit"/>
    <property type="evidence" value="ECO:0007669"/>
    <property type="project" value="InterPro"/>
</dbReference>
<accession>C7BEJ7</accession>
<geneLocation type="chloroplast" evidence="6"/>
<keyword evidence="6" id="KW-0934">Plastid</keyword>
<dbReference type="InterPro" id="IPR011332">
    <property type="entry name" value="Ribosomal_zn-bd"/>
</dbReference>
<evidence type="ECO:0000256" key="5">
    <source>
        <dbReference type="SAM" id="MobiDB-lite"/>
    </source>
</evidence>
<name>C7BEJ7_NEGSO</name>
<gene>
    <name evidence="4 6" type="primary">rpl32</name>
</gene>
<evidence type="ECO:0000313" key="6">
    <source>
        <dbReference type="EMBL" id="ACQ90794.1"/>
    </source>
</evidence>
<proteinExistence type="inferred from homology"/>
<evidence type="ECO:0000256" key="4">
    <source>
        <dbReference type="HAMAP-Rule" id="MF_00340"/>
    </source>
</evidence>
<feature type="region of interest" description="Disordered" evidence="5">
    <location>
        <begin position="1"/>
        <end position="23"/>
    </location>
</feature>
<dbReference type="HAMAP" id="MF_00340">
    <property type="entry name" value="Ribosomal_bL32"/>
    <property type="match status" value="1"/>
</dbReference>
<comment type="similarity">
    <text evidence="1 4">Belongs to the bacterial ribosomal protein bL32 family.</text>
</comment>
<keyword evidence="6" id="KW-0150">Chloroplast</keyword>
<evidence type="ECO:0000256" key="2">
    <source>
        <dbReference type="ARBA" id="ARBA00022980"/>
    </source>
</evidence>
<dbReference type="InterPro" id="IPR002677">
    <property type="entry name" value="Ribosomal_bL32"/>
</dbReference>
<dbReference type="EMBL" id="FJ968739">
    <property type="protein sequence ID" value="ACQ90794.1"/>
    <property type="molecule type" value="Genomic_DNA"/>
</dbReference>
<comment type="subcellular location">
    <subcellularLocation>
        <location evidence="4">Plastid</location>
        <location evidence="4">Chloroplast</location>
    </subcellularLocation>
</comment>